<dbReference type="EMBL" id="PCTS01000037">
    <property type="protein sequence ID" value="PIP86311.1"/>
    <property type="molecule type" value="Genomic_DNA"/>
</dbReference>
<dbReference type="PROSITE" id="PS00732">
    <property type="entry name" value="RIBOSOMAL_S16"/>
    <property type="match status" value="1"/>
</dbReference>
<name>A0A2H0DWE4_9BACT</name>
<evidence type="ECO:0000256" key="1">
    <source>
        <dbReference type="ARBA" id="ARBA00022980"/>
    </source>
</evidence>
<feature type="compositionally biased region" description="Acidic residues" evidence="4">
    <location>
        <begin position="129"/>
        <end position="141"/>
    </location>
</feature>
<dbReference type="InterPro" id="IPR000307">
    <property type="entry name" value="Ribosomal_bS16"/>
</dbReference>
<evidence type="ECO:0000256" key="4">
    <source>
        <dbReference type="SAM" id="MobiDB-lite"/>
    </source>
</evidence>
<dbReference type="InterPro" id="IPR020592">
    <property type="entry name" value="Ribosomal_bS16_CS"/>
</dbReference>
<dbReference type="Proteomes" id="UP000231276">
    <property type="component" value="Unassembled WGS sequence"/>
</dbReference>
<dbReference type="SUPFAM" id="SSF54565">
    <property type="entry name" value="Ribosomal protein S16"/>
    <property type="match status" value="1"/>
</dbReference>
<keyword evidence="1 3" id="KW-0689">Ribosomal protein</keyword>
<dbReference type="GO" id="GO:0015935">
    <property type="term" value="C:small ribosomal subunit"/>
    <property type="evidence" value="ECO:0007669"/>
    <property type="project" value="TreeGrafter"/>
</dbReference>
<proteinExistence type="inferred from homology"/>
<dbReference type="HAMAP" id="MF_00385">
    <property type="entry name" value="Ribosomal_bS16"/>
    <property type="match status" value="1"/>
</dbReference>
<dbReference type="GO" id="GO:0005737">
    <property type="term" value="C:cytoplasm"/>
    <property type="evidence" value="ECO:0007669"/>
    <property type="project" value="UniProtKB-ARBA"/>
</dbReference>
<comment type="similarity">
    <text evidence="3">Belongs to the bacterial ribosomal protein bS16 family.</text>
</comment>
<dbReference type="NCBIfam" id="TIGR00002">
    <property type="entry name" value="S16"/>
    <property type="match status" value="1"/>
</dbReference>
<protein>
    <recommendedName>
        <fullName evidence="3">Small ribosomal subunit protein bS16</fullName>
    </recommendedName>
</protein>
<dbReference type="PANTHER" id="PTHR12919:SF20">
    <property type="entry name" value="SMALL RIBOSOMAL SUBUNIT PROTEIN BS16M"/>
    <property type="match status" value="1"/>
</dbReference>
<evidence type="ECO:0000256" key="2">
    <source>
        <dbReference type="ARBA" id="ARBA00023274"/>
    </source>
</evidence>
<keyword evidence="2 3" id="KW-0687">Ribonucleoprotein</keyword>
<feature type="region of interest" description="Disordered" evidence="4">
    <location>
        <begin position="89"/>
        <end position="167"/>
    </location>
</feature>
<feature type="compositionally biased region" description="Basic and acidic residues" evidence="4">
    <location>
        <begin position="143"/>
        <end position="167"/>
    </location>
</feature>
<dbReference type="InterPro" id="IPR023803">
    <property type="entry name" value="Ribosomal_bS16_dom_sf"/>
</dbReference>
<reference evidence="5 6" key="1">
    <citation type="submission" date="2017-09" db="EMBL/GenBank/DDBJ databases">
        <title>Depth-based differentiation of microbial function through sediment-hosted aquifers and enrichment of novel symbionts in the deep terrestrial subsurface.</title>
        <authorList>
            <person name="Probst A.J."/>
            <person name="Ladd B."/>
            <person name="Jarett J.K."/>
            <person name="Geller-Mcgrath D.E."/>
            <person name="Sieber C.M."/>
            <person name="Emerson J.B."/>
            <person name="Anantharaman K."/>
            <person name="Thomas B.C."/>
            <person name="Malmstrom R."/>
            <person name="Stieglmeier M."/>
            <person name="Klingl A."/>
            <person name="Woyke T."/>
            <person name="Ryan C.M."/>
            <person name="Banfield J.F."/>
        </authorList>
    </citation>
    <scope>NUCLEOTIDE SEQUENCE [LARGE SCALE GENOMIC DNA]</scope>
    <source>
        <strain evidence="5">CG22_combo_CG10-13_8_21_14_all_43_18</strain>
    </source>
</reference>
<dbReference type="PANTHER" id="PTHR12919">
    <property type="entry name" value="30S RIBOSOMAL PROTEIN S16"/>
    <property type="match status" value="1"/>
</dbReference>
<dbReference type="Pfam" id="PF00886">
    <property type="entry name" value="Ribosomal_S16"/>
    <property type="match status" value="1"/>
</dbReference>
<comment type="caution">
    <text evidence="5">The sequence shown here is derived from an EMBL/GenBank/DDBJ whole genome shotgun (WGS) entry which is preliminary data.</text>
</comment>
<evidence type="ECO:0000313" key="6">
    <source>
        <dbReference type="Proteomes" id="UP000231276"/>
    </source>
</evidence>
<gene>
    <name evidence="3 5" type="primary">rpsP</name>
    <name evidence="5" type="ORF">COW82_02730</name>
</gene>
<dbReference type="GO" id="GO:0003735">
    <property type="term" value="F:structural constituent of ribosome"/>
    <property type="evidence" value="ECO:0007669"/>
    <property type="project" value="InterPro"/>
</dbReference>
<evidence type="ECO:0000313" key="5">
    <source>
        <dbReference type="EMBL" id="PIP86311.1"/>
    </source>
</evidence>
<accession>A0A2H0DWE4</accession>
<evidence type="ECO:0000256" key="3">
    <source>
        <dbReference type="HAMAP-Rule" id="MF_00385"/>
    </source>
</evidence>
<dbReference type="AlphaFoldDB" id="A0A2H0DWE4"/>
<organism evidence="5 6">
    <name type="scientific">Candidatus Campbellbacteria bacterium CG22_combo_CG10-13_8_21_14_all_43_18</name>
    <dbReference type="NCBI Taxonomy" id="1974530"/>
    <lineage>
        <taxon>Bacteria</taxon>
        <taxon>Candidatus Campbelliibacteriota</taxon>
    </lineage>
</organism>
<dbReference type="Gene3D" id="3.30.1320.10">
    <property type="match status" value="1"/>
</dbReference>
<sequence>MLKIRLKRVGRKGDPSFRVVLIDSSKGPKSGKINEVLGFYDPRKNLRKLKGPEIKNWILKGAGISDTVFNLLIDEKIIDGKKINVLPKKSPIIKEKAEEASGSDETLEKNSDAGEAGAETNTNSPEKASEEETSGVEESPPDEGLKTETPKEKEKTLIDASKPEETK</sequence>
<dbReference type="GO" id="GO:0006412">
    <property type="term" value="P:translation"/>
    <property type="evidence" value="ECO:0007669"/>
    <property type="project" value="UniProtKB-UniRule"/>
</dbReference>